<dbReference type="EMBL" id="FNBL01000002">
    <property type="protein sequence ID" value="SDF04276.1"/>
    <property type="molecule type" value="Genomic_DNA"/>
</dbReference>
<dbReference type="RefSeq" id="WP_074641703.1">
    <property type="nucleotide sequence ID" value="NZ_FNBL01000002.1"/>
</dbReference>
<proteinExistence type="predicted"/>
<sequence>MVAVILDDLEGVERRLRALVHPIIALDWIETVTVPQTIEDNERAAEKLDILIDILEDSGIGVQRRLVPADEVVEWSSERKLVVPANEAGFRLSVNPEGGINIRIGFEDKTFVEHGLTPEAIATLVNSFANLRLASPYR</sequence>
<name>A0A1G7HVG1_9RHOB</name>
<dbReference type="OrthoDB" id="7848163at2"/>
<dbReference type="AlphaFoldDB" id="A0A1G7HVG1"/>
<accession>A0A1G7HVG1</accession>
<reference evidence="1 2" key="1">
    <citation type="submission" date="2016-10" db="EMBL/GenBank/DDBJ databases">
        <authorList>
            <person name="de Groot N.N."/>
        </authorList>
    </citation>
    <scope>NUCLEOTIDE SEQUENCE [LARGE SCALE GENOMIC DNA]</scope>
    <source>
        <strain evidence="1 2">DSM 27375</strain>
    </source>
</reference>
<organism evidence="1 2">
    <name type="scientific">Celeribacter baekdonensis</name>
    <dbReference type="NCBI Taxonomy" id="875171"/>
    <lineage>
        <taxon>Bacteria</taxon>
        <taxon>Pseudomonadati</taxon>
        <taxon>Pseudomonadota</taxon>
        <taxon>Alphaproteobacteria</taxon>
        <taxon>Rhodobacterales</taxon>
        <taxon>Roseobacteraceae</taxon>
        <taxon>Celeribacter</taxon>
    </lineage>
</organism>
<dbReference type="Proteomes" id="UP000182284">
    <property type="component" value="Unassembled WGS sequence"/>
</dbReference>
<protein>
    <submittedName>
        <fullName evidence="1">Uncharacterized protein</fullName>
    </submittedName>
</protein>
<evidence type="ECO:0000313" key="2">
    <source>
        <dbReference type="Proteomes" id="UP000182284"/>
    </source>
</evidence>
<gene>
    <name evidence="1" type="ORF">SAMN04488117_10287</name>
</gene>
<evidence type="ECO:0000313" key="1">
    <source>
        <dbReference type="EMBL" id="SDF04276.1"/>
    </source>
</evidence>